<evidence type="ECO:0000256" key="1">
    <source>
        <dbReference type="SAM" id="MobiDB-lite"/>
    </source>
</evidence>
<reference evidence="3 4" key="1">
    <citation type="journal article" date="2017" name="Genome Biol. Evol.">
        <title>Phytophthora megakarya and P. palmivora, closely related causal agents of cacao black pod rot, underwent increases in genome sizes and gene numbers by different mechanisms.</title>
        <authorList>
            <person name="Ali S.S."/>
            <person name="Shao J."/>
            <person name="Lary D.J."/>
            <person name="Kronmiller B."/>
            <person name="Shen D."/>
            <person name="Strem M.D."/>
            <person name="Amoako-Attah I."/>
            <person name="Akrofi A.Y."/>
            <person name="Begoude B.A."/>
            <person name="Ten Hoopen G.M."/>
            <person name="Coulibaly K."/>
            <person name="Kebe B.I."/>
            <person name="Melnick R.L."/>
            <person name="Guiltinan M.J."/>
            <person name="Tyler B.M."/>
            <person name="Meinhardt L.W."/>
            <person name="Bailey B.A."/>
        </authorList>
    </citation>
    <scope>NUCLEOTIDE SEQUENCE [LARGE SCALE GENOMIC DNA]</scope>
    <source>
        <strain evidence="4">sbr112.9</strain>
    </source>
</reference>
<keyword evidence="4" id="KW-1185">Reference proteome</keyword>
<feature type="domain" description="PiggyBac transposable element-derived protein" evidence="2">
    <location>
        <begin position="160"/>
        <end position="397"/>
    </location>
</feature>
<name>A0A2P4X1A7_9STRA</name>
<organism evidence="3 4">
    <name type="scientific">Phytophthora palmivora</name>
    <dbReference type="NCBI Taxonomy" id="4796"/>
    <lineage>
        <taxon>Eukaryota</taxon>
        <taxon>Sar</taxon>
        <taxon>Stramenopiles</taxon>
        <taxon>Oomycota</taxon>
        <taxon>Peronosporomycetes</taxon>
        <taxon>Peronosporales</taxon>
        <taxon>Peronosporaceae</taxon>
        <taxon>Phytophthora</taxon>
    </lineage>
</organism>
<evidence type="ECO:0000313" key="3">
    <source>
        <dbReference type="EMBL" id="POM59331.1"/>
    </source>
</evidence>
<proteinExistence type="predicted"/>
<dbReference type="OrthoDB" id="121467at2759"/>
<evidence type="ECO:0000259" key="2">
    <source>
        <dbReference type="Pfam" id="PF13843"/>
    </source>
</evidence>
<protein>
    <recommendedName>
        <fullName evidence="2">PiggyBac transposable element-derived protein domain-containing protein</fullName>
    </recommendedName>
</protein>
<dbReference type="PANTHER" id="PTHR46599:SF3">
    <property type="entry name" value="PIGGYBAC TRANSPOSABLE ELEMENT-DERIVED PROTEIN 4"/>
    <property type="match status" value="1"/>
</dbReference>
<dbReference type="PANTHER" id="PTHR46599">
    <property type="entry name" value="PIGGYBAC TRANSPOSABLE ELEMENT-DERIVED PROTEIN 4"/>
    <property type="match status" value="1"/>
</dbReference>
<dbReference type="AlphaFoldDB" id="A0A2P4X1A7"/>
<sequence length="398" mass="44780">MTKLAIGFRVKGKSKGTLHKVGVVLAVDNTKRQPWYSVQWDNGMLFEPNSDSLALVDPNLESQRSQTTSMLAGTFISNTLSESPSSEEEDSLEEGEDEEQSTELVSSMITGISDDGKILAHNRKCESCSDVFVDPTTLQRKRKTFFRWPSTLQLGDKSCSKYFYLMYPWSTIQTTLKHTNSKLVERKQRPIAEGDFFRYLGPRRGPLRTYWEKEILDGFADTAANFGERFRMTRHSFEIITGTLSFSDDVPSDDPWKLIRPLINGFNSRRLDVVSPGKEGKYCHDGMPHKTKIPRKPEGVGAKLKAVADGDAGVLLGFDLMEGAERQKMKLYKALFGKGTAIVPRVTEFYKGSGRTVVADSAFAYVKTLVQLENISGLYFMGMVKTASREYPKAYMKE</sequence>
<comment type="caution">
    <text evidence="3">The sequence shown here is derived from an EMBL/GenBank/DDBJ whole genome shotgun (WGS) entry which is preliminary data.</text>
</comment>
<dbReference type="InterPro" id="IPR029526">
    <property type="entry name" value="PGBD"/>
</dbReference>
<dbReference type="EMBL" id="NCKW01017213">
    <property type="protein sequence ID" value="POM59331.1"/>
    <property type="molecule type" value="Genomic_DNA"/>
</dbReference>
<dbReference type="Pfam" id="PF13843">
    <property type="entry name" value="DDE_Tnp_1_7"/>
    <property type="match status" value="1"/>
</dbReference>
<feature type="region of interest" description="Disordered" evidence="1">
    <location>
        <begin position="78"/>
        <end position="104"/>
    </location>
</feature>
<gene>
    <name evidence="3" type="ORF">PHPALM_31954</name>
</gene>
<feature type="compositionally biased region" description="Acidic residues" evidence="1">
    <location>
        <begin position="85"/>
        <end position="101"/>
    </location>
</feature>
<dbReference type="Proteomes" id="UP000237271">
    <property type="component" value="Unassembled WGS sequence"/>
</dbReference>
<accession>A0A2P4X1A7</accession>
<evidence type="ECO:0000313" key="4">
    <source>
        <dbReference type="Proteomes" id="UP000237271"/>
    </source>
</evidence>